<evidence type="ECO:0000313" key="2">
    <source>
        <dbReference type="Proteomes" id="UP000323188"/>
    </source>
</evidence>
<gene>
    <name evidence="1" type="ORF">F0361_15960</name>
</gene>
<dbReference type="EMBL" id="VUOE01000002">
    <property type="protein sequence ID" value="KAA2217437.1"/>
    <property type="molecule type" value="Genomic_DNA"/>
</dbReference>
<name>A0A5B2TS35_9FLAO</name>
<dbReference type="AlphaFoldDB" id="A0A5B2TS35"/>
<protein>
    <submittedName>
        <fullName evidence="1">Transcription elongation factor GreAB</fullName>
    </submittedName>
</protein>
<reference evidence="1 2" key="1">
    <citation type="submission" date="2019-09" db="EMBL/GenBank/DDBJ databases">
        <authorList>
            <person name="Khan S.A."/>
            <person name="Jeon C.O."/>
            <person name="Chun B.H."/>
            <person name="Jeong S.E."/>
        </authorList>
    </citation>
    <scope>NUCLEOTIDE SEQUENCE [LARGE SCALE GENOMIC DNA]</scope>
    <source>
        <strain evidence="1 2">KCTC 42508</strain>
    </source>
</reference>
<dbReference type="Gene3D" id="3.10.50.30">
    <property type="entry name" value="Transcription elongation factor, GreA/GreB, C-terminal domain"/>
    <property type="match status" value="1"/>
</dbReference>
<accession>A0A5B2TS35</accession>
<evidence type="ECO:0000313" key="1">
    <source>
        <dbReference type="EMBL" id="KAA2217437.1"/>
    </source>
</evidence>
<dbReference type="GO" id="GO:0032784">
    <property type="term" value="P:regulation of DNA-templated transcription elongation"/>
    <property type="evidence" value="ECO:0007669"/>
    <property type="project" value="InterPro"/>
</dbReference>
<dbReference type="GO" id="GO:0003746">
    <property type="term" value="F:translation elongation factor activity"/>
    <property type="evidence" value="ECO:0007669"/>
    <property type="project" value="UniProtKB-KW"/>
</dbReference>
<keyword evidence="1" id="KW-0648">Protein biosynthesis</keyword>
<dbReference type="GO" id="GO:0003677">
    <property type="term" value="F:DNA binding"/>
    <property type="evidence" value="ECO:0007669"/>
    <property type="project" value="InterPro"/>
</dbReference>
<dbReference type="Proteomes" id="UP000323188">
    <property type="component" value="Unassembled WGS sequence"/>
</dbReference>
<comment type="caution">
    <text evidence="1">The sequence shown here is derived from an EMBL/GenBank/DDBJ whole genome shotgun (WGS) entry which is preliminary data.</text>
</comment>
<proteinExistence type="predicted"/>
<organism evidence="1 2">
    <name type="scientific">Maribacter flavus</name>
    <dbReference type="NCBI Taxonomy" id="1658664"/>
    <lineage>
        <taxon>Bacteria</taxon>
        <taxon>Pseudomonadati</taxon>
        <taxon>Bacteroidota</taxon>
        <taxon>Flavobacteriia</taxon>
        <taxon>Flavobacteriales</taxon>
        <taxon>Flavobacteriaceae</taxon>
        <taxon>Maribacter</taxon>
    </lineage>
</organism>
<keyword evidence="1" id="KW-0251">Elongation factor</keyword>
<dbReference type="SUPFAM" id="SSF54534">
    <property type="entry name" value="FKBP-like"/>
    <property type="match status" value="1"/>
</dbReference>
<sequence length="139" mass="15710">MGKNVLIVEQKEYVLIKRAINLSTFIQDMTLKAILERYSVALETAKIISESDMPKNIIRINSKVTIEYPDGKLETFQLALPSELGINQNKLSIFTDKGALVFGRMEGISINSTSMQTSERFIIKEVRQRSNNIGLDMVL</sequence>
<dbReference type="InterPro" id="IPR036953">
    <property type="entry name" value="GreA/GreB_C_sf"/>
</dbReference>
<dbReference type="RefSeq" id="WP_154920127.1">
    <property type="nucleotide sequence ID" value="NZ_VUOE01000002.1"/>
</dbReference>